<dbReference type="RefSeq" id="WP_310303661.1">
    <property type="nucleotide sequence ID" value="NZ_BAAAPS010000003.1"/>
</dbReference>
<evidence type="ECO:0000313" key="6">
    <source>
        <dbReference type="Proteomes" id="UP001183648"/>
    </source>
</evidence>
<keyword evidence="1" id="KW-0808">Transferase</keyword>
<dbReference type="PANTHER" id="PTHR36837:SF5">
    <property type="entry name" value="POLY-3-HYDROXYBUTYRATE SYNTHASE"/>
    <property type="match status" value="1"/>
</dbReference>
<keyword evidence="6" id="KW-1185">Reference proteome</keyword>
<protein>
    <submittedName>
        <fullName evidence="5">Class II poly(R)-hydroxyalkanoic acid synthase</fullName>
    </submittedName>
</protein>
<dbReference type="InterPro" id="IPR029058">
    <property type="entry name" value="AB_hydrolase_fold"/>
</dbReference>
<dbReference type="EMBL" id="JAVDYG010000001">
    <property type="protein sequence ID" value="MDR7363350.1"/>
    <property type="molecule type" value="Genomic_DNA"/>
</dbReference>
<feature type="domain" description="Poly-beta-hydroxybutyrate polymerase N-terminal" evidence="4">
    <location>
        <begin position="93"/>
        <end position="261"/>
    </location>
</feature>
<dbReference type="InterPro" id="IPR051321">
    <property type="entry name" value="PHA/PHB_synthase"/>
</dbReference>
<evidence type="ECO:0000259" key="4">
    <source>
        <dbReference type="Pfam" id="PF07167"/>
    </source>
</evidence>
<evidence type="ECO:0000256" key="2">
    <source>
        <dbReference type="ARBA" id="ARBA00023315"/>
    </source>
</evidence>
<reference evidence="5 6" key="1">
    <citation type="submission" date="2023-07" db="EMBL/GenBank/DDBJ databases">
        <title>Sequencing the genomes of 1000 actinobacteria strains.</title>
        <authorList>
            <person name="Klenk H.-P."/>
        </authorList>
    </citation>
    <scope>NUCLEOTIDE SEQUENCE [LARGE SCALE GENOMIC DNA]</scope>
    <source>
        <strain evidence="5 6">DSM 19426</strain>
    </source>
</reference>
<name>A0ABU2BY63_9ACTN</name>
<dbReference type="InterPro" id="IPR010941">
    <property type="entry name" value="PhaC_N"/>
</dbReference>
<organism evidence="5 6">
    <name type="scientific">Nocardioides marmoribigeumensis</name>
    <dbReference type="NCBI Taxonomy" id="433649"/>
    <lineage>
        <taxon>Bacteria</taxon>
        <taxon>Bacillati</taxon>
        <taxon>Actinomycetota</taxon>
        <taxon>Actinomycetes</taxon>
        <taxon>Propionibacteriales</taxon>
        <taxon>Nocardioidaceae</taxon>
        <taxon>Nocardioides</taxon>
    </lineage>
</organism>
<dbReference type="PANTHER" id="PTHR36837">
    <property type="entry name" value="POLY(3-HYDROXYALKANOATE) POLYMERASE SUBUNIT PHAC"/>
    <property type="match status" value="1"/>
</dbReference>
<accession>A0ABU2BY63</accession>
<evidence type="ECO:0000256" key="1">
    <source>
        <dbReference type="ARBA" id="ARBA00022679"/>
    </source>
</evidence>
<evidence type="ECO:0000313" key="5">
    <source>
        <dbReference type="EMBL" id="MDR7363350.1"/>
    </source>
</evidence>
<dbReference type="Proteomes" id="UP001183648">
    <property type="component" value="Unassembled WGS sequence"/>
</dbReference>
<proteinExistence type="predicted"/>
<dbReference type="Gene3D" id="3.40.50.1820">
    <property type="entry name" value="alpha/beta hydrolase"/>
    <property type="match status" value="1"/>
</dbReference>
<comment type="caution">
    <text evidence="5">The sequence shown here is derived from an EMBL/GenBank/DDBJ whole genome shotgun (WGS) entry which is preliminary data.</text>
</comment>
<gene>
    <name evidence="5" type="ORF">J2S63_002903</name>
</gene>
<sequence length="579" mass="63388">MTATTNESQAQERIDAAEDVGHDTGDELSMPLDLLLADAASSPLRRFLPGMSGVRFAAGLARHPRRVVRRTAGLGVELAKVGLGRSEVEPHAKNRRFSDEAWAGNPLFKRTLQGYLAWGEAMRGLVDDADLGWGDDQRMTFILDNLVEASAPSNNPFLNPKVIKRILDTGGGNLVEGGKRLVRDFATAPRVPSMVEPDAFEVGEDIAITPGEVVFRTDVFELIQYAPQTGKVREVPLLIVPPTINKYYVIDLAEGRSLVEHLVQQGQQVFCISWRNPDARHADWGLDTYGQAILEAMQAAQDVSEQDKVAMLGICSGGMIASMVLAHLAAIGELDRVAAYSLAVTVLDQEQAGLPSALLSHKSAAASTRASREKGYLDGRALAEIFAWLRPNDLIWNYWVNNYLMGHAPKAFDILYWNADSVRMTAAMHRDFMDLAIRNALTEAGASEMLGSKVDLAKIDVDSYVVAGIADHLCKWESCYRTTQLFGGDSRFVLSTSGHIAAMVNPPGNEKASFQTASENPPEASGWLEKASKVKGSWWEDYVGWLAERTGDERDKPERLGSEGYEPLCAAPGTYVHDR</sequence>
<dbReference type="SUPFAM" id="SSF53474">
    <property type="entry name" value="alpha/beta-Hydrolases"/>
    <property type="match status" value="1"/>
</dbReference>
<dbReference type="Pfam" id="PF07167">
    <property type="entry name" value="PhaC_N"/>
    <property type="match status" value="1"/>
</dbReference>
<evidence type="ECO:0000256" key="3">
    <source>
        <dbReference type="SAM" id="MobiDB-lite"/>
    </source>
</evidence>
<feature type="region of interest" description="Disordered" evidence="3">
    <location>
        <begin position="553"/>
        <end position="579"/>
    </location>
</feature>
<keyword evidence="2" id="KW-0012">Acyltransferase</keyword>